<dbReference type="Proteomes" id="UP000719766">
    <property type="component" value="Unassembled WGS sequence"/>
</dbReference>
<feature type="transmembrane region" description="Helical" evidence="1">
    <location>
        <begin position="196"/>
        <end position="217"/>
    </location>
</feature>
<feature type="transmembrane region" description="Helical" evidence="1">
    <location>
        <begin position="154"/>
        <end position="176"/>
    </location>
</feature>
<keyword evidence="3" id="KW-1185">Reference proteome</keyword>
<name>A0A9P7ASX6_9AGAM</name>
<accession>A0A9P7ASX6</accession>
<keyword evidence="1" id="KW-0472">Membrane</keyword>
<dbReference type="RefSeq" id="XP_041161032.1">
    <property type="nucleotide sequence ID" value="XM_041302787.1"/>
</dbReference>
<evidence type="ECO:0000313" key="3">
    <source>
        <dbReference type="Proteomes" id="UP000719766"/>
    </source>
</evidence>
<dbReference type="EMBL" id="JABBWE010000023">
    <property type="protein sequence ID" value="KAG1795080.1"/>
    <property type="molecule type" value="Genomic_DNA"/>
</dbReference>
<keyword evidence="1" id="KW-0812">Transmembrane</keyword>
<feature type="transmembrane region" description="Helical" evidence="1">
    <location>
        <begin position="237"/>
        <end position="261"/>
    </location>
</feature>
<comment type="caution">
    <text evidence="2">The sequence shown here is derived from an EMBL/GenBank/DDBJ whole genome shotgun (WGS) entry which is preliminary data.</text>
</comment>
<feature type="transmembrane region" description="Helical" evidence="1">
    <location>
        <begin position="75"/>
        <end position="95"/>
    </location>
</feature>
<keyword evidence="1" id="KW-1133">Transmembrane helix</keyword>
<organism evidence="2 3">
    <name type="scientific">Suillus plorans</name>
    <dbReference type="NCBI Taxonomy" id="116603"/>
    <lineage>
        <taxon>Eukaryota</taxon>
        <taxon>Fungi</taxon>
        <taxon>Dikarya</taxon>
        <taxon>Basidiomycota</taxon>
        <taxon>Agaricomycotina</taxon>
        <taxon>Agaricomycetes</taxon>
        <taxon>Agaricomycetidae</taxon>
        <taxon>Boletales</taxon>
        <taxon>Suillineae</taxon>
        <taxon>Suillaceae</taxon>
        <taxon>Suillus</taxon>
    </lineage>
</organism>
<gene>
    <name evidence="2" type="ORF">HD556DRAFT_1365921</name>
</gene>
<dbReference type="AlphaFoldDB" id="A0A9P7ASX6"/>
<sequence>MTLRLYKVGPSYCPHLVRSQAIQVVLAMVSTGIPLDTATIISTALEAILFGFSVLMFMGTMWASIHYKRDANRPIALAAILLLILSTAHLIVDIIRLEDGFVKYRDVFPGGPVAFFQDISQPTFVTKNLIYALQTMIGDGVVIYRCYVVWQSVWVIILPSMLWCGSSVAALIAPYYASQATGGNIYTNQTGQWVTALFTLTLSTNLISSGLLVYRIWTVERKVSRNRATDGTMMPIVHVLIDAAILYSAALVTILICFICANNAQYIMLDMIMPIISIAFYMVLIRLTPWKTNPNFLPMAYSGEIERRSSHRYPMKPSQVHVSQWTQNDGIEEEVKIETMDSTEVCNVPEGEGQQL</sequence>
<protein>
    <submittedName>
        <fullName evidence="2">Uncharacterized protein</fullName>
    </submittedName>
</protein>
<feature type="transmembrane region" description="Helical" evidence="1">
    <location>
        <begin position="129"/>
        <end position="147"/>
    </location>
</feature>
<reference evidence="2" key="1">
    <citation type="journal article" date="2020" name="New Phytol.">
        <title>Comparative genomics reveals dynamic genome evolution in host specialist ectomycorrhizal fungi.</title>
        <authorList>
            <person name="Lofgren L.A."/>
            <person name="Nguyen N.H."/>
            <person name="Vilgalys R."/>
            <person name="Ruytinx J."/>
            <person name="Liao H.L."/>
            <person name="Branco S."/>
            <person name="Kuo A."/>
            <person name="LaButti K."/>
            <person name="Lipzen A."/>
            <person name="Andreopoulos W."/>
            <person name="Pangilinan J."/>
            <person name="Riley R."/>
            <person name="Hundley H."/>
            <person name="Na H."/>
            <person name="Barry K."/>
            <person name="Grigoriev I.V."/>
            <person name="Stajich J.E."/>
            <person name="Kennedy P.G."/>
        </authorList>
    </citation>
    <scope>NUCLEOTIDE SEQUENCE</scope>
    <source>
        <strain evidence="2">S12</strain>
    </source>
</reference>
<feature type="transmembrane region" description="Helical" evidence="1">
    <location>
        <begin position="267"/>
        <end position="287"/>
    </location>
</feature>
<feature type="transmembrane region" description="Helical" evidence="1">
    <location>
        <begin position="47"/>
        <end position="63"/>
    </location>
</feature>
<evidence type="ECO:0000313" key="2">
    <source>
        <dbReference type="EMBL" id="KAG1795080.1"/>
    </source>
</evidence>
<dbReference type="OrthoDB" id="3354175at2759"/>
<dbReference type="GeneID" id="64596551"/>
<proteinExistence type="predicted"/>
<evidence type="ECO:0000256" key="1">
    <source>
        <dbReference type="SAM" id="Phobius"/>
    </source>
</evidence>